<gene>
    <name evidence="2" type="ORF">NX801_26155</name>
</gene>
<proteinExistence type="predicted"/>
<feature type="domain" description="Formyl transferase N-terminal" evidence="1">
    <location>
        <begin position="136"/>
        <end position="208"/>
    </location>
</feature>
<accession>A0ABT2CR83</accession>
<dbReference type="InterPro" id="IPR036477">
    <property type="entry name" value="Formyl_transf_N_sf"/>
</dbReference>
<dbReference type="EMBL" id="JANUGQ010000030">
    <property type="protein sequence ID" value="MCS0639064.1"/>
    <property type="molecule type" value="Genomic_DNA"/>
</dbReference>
<dbReference type="Proteomes" id="UP001431313">
    <property type="component" value="Unassembled WGS sequence"/>
</dbReference>
<dbReference type="SUPFAM" id="SSF53328">
    <property type="entry name" value="Formyltransferase"/>
    <property type="match status" value="1"/>
</dbReference>
<keyword evidence="3" id="KW-1185">Reference proteome</keyword>
<reference evidence="2" key="1">
    <citation type="submission" date="2022-08" db="EMBL/GenBank/DDBJ databases">
        <authorList>
            <person name="Somphong A."/>
            <person name="Phongsopitanun W."/>
        </authorList>
    </citation>
    <scope>NUCLEOTIDE SEQUENCE</scope>
    <source>
        <strain evidence="2">LP05-1</strain>
    </source>
</reference>
<dbReference type="Pfam" id="PF00551">
    <property type="entry name" value="Formyl_trans_N"/>
    <property type="match status" value="1"/>
</dbReference>
<evidence type="ECO:0000259" key="1">
    <source>
        <dbReference type="Pfam" id="PF00551"/>
    </source>
</evidence>
<evidence type="ECO:0000313" key="3">
    <source>
        <dbReference type="Proteomes" id="UP001431313"/>
    </source>
</evidence>
<name>A0ABT2CR83_9ACTN</name>
<sequence length="257" mass="28864">MRYACVLLTESSFHASCLISQWLAAFPGSTASGSGSDAEEVCLRDTPDRLPLYRKRFAFHRQHGGLRRLSAAQWAELDALYGGLSDTERAMVRAFGVTPLPEVPESRVRLTGRRLNSPEARQWLEVRCHRAPPPFLCVFLDRLLAPWWIDLTGGRIVNAHSAVLPYARGMYATEQVAAEQDRDRFRQCAGATVHYIDNGVDTGPVIRAQHLRDPFAFDSLWECKAHCFDAAFHLLVTTAREVHDRPGRRAAAARLPR</sequence>
<evidence type="ECO:0000313" key="2">
    <source>
        <dbReference type="EMBL" id="MCS0639064.1"/>
    </source>
</evidence>
<dbReference type="InterPro" id="IPR002376">
    <property type="entry name" value="Formyl_transf_N"/>
</dbReference>
<dbReference type="RefSeq" id="WP_258790377.1">
    <property type="nucleotide sequence ID" value="NZ_JANUGQ010000030.1"/>
</dbReference>
<protein>
    <recommendedName>
        <fullName evidence="1">Formyl transferase N-terminal domain-containing protein</fullName>
    </recommendedName>
</protein>
<organism evidence="2 3">
    <name type="scientific">Streptomyces pyxinae</name>
    <dbReference type="NCBI Taxonomy" id="2970734"/>
    <lineage>
        <taxon>Bacteria</taxon>
        <taxon>Bacillati</taxon>
        <taxon>Actinomycetota</taxon>
        <taxon>Actinomycetes</taxon>
        <taxon>Kitasatosporales</taxon>
        <taxon>Streptomycetaceae</taxon>
        <taxon>Streptomyces</taxon>
    </lineage>
</organism>
<dbReference type="Gene3D" id="3.40.50.170">
    <property type="entry name" value="Formyl transferase, N-terminal domain"/>
    <property type="match status" value="1"/>
</dbReference>
<comment type="caution">
    <text evidence="2">The sequence shown here is derived from an EMBL/GenBank/DDBJ whole genome shotgun (WGS) entry which is preliminary data.</text>
</comment>